<proteinExistence type="predicted"/>
<accession>A0A9W8HUC1</accession>
<evidence type="ECO:0000256" key="4">
    <source>
        <dbReference type="ARBA" id="ARBA00023128"/>
    </source>
</evidence>
<protein>
    <submittedName>
        <fullName evidence="6">Mitochondrial distribution and morphology protein 10</fullName>
    </submittedName>
</protein>
<dbReference type="Pfam" id="PF12519">
    <property type="entry name" value="MDM10"/>
    <property type="match status" value="1"/>
</dbReference>
<evidence type="ECO:0000256" key="2">
    <source>
        <dbReference type="ARBA" id="ARBA00022692"/>
    </source>
</evidence>
<evidence type="ECO:0000313" key="6">
    <source>
        <dbReference type="EMBL" id="KAJ2793022.1"/>
    </source>
</evidence>
<evidence type="ECO:0000313" key="7">
    <source>
        <dbReference type="Proteomes" id="UP001140094"/>
    </source>
</evidence>
<dbReference type="OrthoDB" id="2103793at2759"/>
<dbReference type="AlphaFoldDB" id="A0A9W8HUC1"/>
<dbReference type="GO" id="GO:0051654">
    <property type="term" value="P:establishment of mitochondrion localization"/>
    <property type="evidence" value="ECO:0007669"/>
    <property type="project" value="TreeGrafter"/>
</dbReference>
<keyword evidence="2" id="KW-0812">Transmembrane</keyword>
<keyword evidence="3" id="KW-1000">Mitochondrion outer membrane</keyword>
<reference evidence="6" key="1">
    <citation type="submission" date="2022-07" db="EMBL/GenBank/DDBJ databases">
        <title>Phylogenomic reconstructions and comparative analyses of Kickxellomycotina fungi.</title>
        <authorList>
            <person name="Reynolds N.K."/>
            <person name="Stajich J.E."/>
            <person name="Barry K."/>
            <person name="Grigoriev I.V."/>
            <person name="Crous P."/>
            <person name="Smith M.E."/>
        </authorList>
    </citation>
    <scope>NUCLEOTIDE SEQUENCE</scope>
    <source>
        <strain evidence="6">NRRL 1565</strain>
    </source>
</reference>
<dbReference type="GO" id="GO:0032865">
    <property type="term" value="C:ERMES complex"/>
    <property type="evidence" value="ECO:0007669"/>
    <property type="project" value="InterPro"/>
</dbReference>
<gene>
    <name evidence="6" type="primary">MDM10</name>
    <name evidence="6" type="ORF">H4R20_006673</name>
</gene>
<dbReference type="GO" id="GO:1990456">
    <property type="term" value="P:mitochondrion-endoplasmic reticulum membrane tethering"/>
    <property type="evidence" value="ECO:0007669"/>
    <property type="project" value="TreeGrafter"/>
</dbReference>
<name>A0A9W8HUC1_9FUNG</name>
<evidence type="ECO:0000256" key="1">
    <source>
        <dbReference type="ARBA" id="ARBA00022452"/>
    </source>
</evidence>
<dbReference type="EMBL" id="JANBUO010003056">
    <property type="protein sequence ID" value="KAJ2793022.1"/>
    <property type="molecule type" value="Genomic_DNA"/>
</dbReference>
<dbReference type="GO" id="GO:0070096">
    <property type="term" value="P:mitochondrial outer membrane translocase complex assembly"/>
    <property type="evidence" value="ECO:0007669"/>
    <property type="project" value="TreeGrafter"/>
</dbReference>
<dbReference type="GO" id="GO:0045040">
    <property type="term" value="P:protein insertion into mitochondrial outer membrane"/>
    <property type="evidence" value="ECO:0007669"/>
    <property type="project" value="TreeGrafter"/>
</dbReference>
<evidence type="ECO:0000256" key="3">
    <source>
        <dbReference type="ARBA" id="ARBA00022787"/>
    </source>
</evidence>
<dbReference type="Gene3D" id="2.40.160.10">
    <property type="entry name" value="Porin"/>
    <property type="match status" value="1"/>
</dbReference>
<keyword evidence="7" id="KW-1185">Reference proteome</keyword>
<keyword evidence="1" id="KW-1134">Transmembrane beta strand</keyword>
<dbReference type="InterPro" id="IPR027539">
    <property type="entry name" value="Mdm10"/>
</dbReference>
<dbReference type="InterPro" id="IPR023614">
    <property type="entry name" value="Porin_dom_sf"/>
</dbReference>
<dbReference type="GO" id="GO:0001401">
    <property type="term" value="C:SAM complex"/>
    <property type="evidence" value="ECO:0007669"/>
    <property type="project" value="TreeGrafter"/>
</dbReference>
<comment type="caution">
    <text evidence="6">The sequence shown here is derived from an EMBL/GenBank/DDBJ whole genome shotgun (WGS) entry which is preliminary data.</text>
</comment>
<keyword evidence="4" id="KW-0496">Mitochondrion</keyword>
<dbReference type="GO" id="GO:0015914">
    <property type="term" value="P:phospholipid transport"/>
    <property type="evidence" value="ECO:0007669"/>
    <property type="project" value="TreeGrafter"/>
</dbReference>
<organism evidence="6 7">
    <name type="scientific">Coemansia guatemalensis</name>
    <dbReference type="NCBI Taxonomy" id="2761395"/>
    <lineage>
        <taxon>Eukaryota</taxon>
        <taxon>Fungi</taxon>
        <taxon>Fungi incertae sedis</taxon>
        <taxon>Zoopagomycota</taxon>
        <taxon>Kickxellomycotina</taxon>
        <taxon>Kickxellomycetes</taxon>
        <taxon>Kickxellales</taxon>
        <taxon>Kickxellaceae</taxon>
        <taxon>Coemansia</taxon>
    </lineage>
</organism>
<evidence type="ECO:0000256" key="5">
    <source>
        <dbReference type="ARBA" id="ARBA00023136"/>
    </source>
</evidence>
<dbReference type="PANTHER" id="PTHR28035:SF1">
    <property type="entry name" value="MITOCHONDRIAL DISTRIBUTION AND MORPHOLOGY PROTEIN 10"/>
    <property type="match status" value="1"/>
</dbReference>
<sequence length="132" mass="14737">MSAGIRYRHELPLLSELTCVLNPIMGHTSLTWTRQLQPRVCAAARYDFNAFSLSSELAVGVEWQLDQSSIAKVRWSDSQGLRCLVDTRFSNMVFSMGLDLRPNAIGADSAAEASSGIKRLVRSFGLQLQWFL</sequence>
<dbReference type="PANTHER" id="PTHR28035">
    <property type="entry name" value="MITOCHONDRIAL DISTRIBUTION AND MORPHOLOGY PROTEIN 10"/>
    <property type="match status" value="1"/>
</dbReference>
<keyword evidence="5" id="KW-0472">Membrane</keyword>
<dbReference type="Proteomes" id="UP001140094">
    <property type="component" value="Unassembled WGS sequence"/>
</dbReference>